<feature type="compositionally biased region" description="Polar residues" evidence="1">
    <location>
        <begin position="1"/>
        <end position="11"/>
    </location>
</feature>
<sequence>MTSNGNGNGPTDQPEDPRGAPADDDRPLADRRAGQGAEPAPDTEIAAEREPSPSDPASYDKREEGDEPPEYPTRA</sequence>
<dbReference type="RefSeq" id="WP_270074185.1">
    <property type="nucleotide sequence ID" value="NZ_JAJAQC010000045.1"/>
</dbReference>
<evidence type="ECO:0000313" key="3">
    <source>
        <dbReference type="Proteomes" id="UP001140076"/>
    </source>
</evidence>
<dbReference type="AlphaFoldDB" id="A0A9X3NYU2"/>
<evidence type="ECO:0000313" key="2">
    <source>
        <dbReference type="EMBL" id="MDA0566931.1"/>
    </source>
</evidence>
<dbReference type="Proteomes" id="UP001140076">
    <property type="component" value="Unassembled WGS sequence"/>
</dbReference>
<dbReference type="EMBL" id="JAJAQC010000045">
    <property type="protein sequence ID" value="MDA0566931.1"/>
    <property type="molecule type" value="Genomic_DNA"/>
</dbReference>
<comment type="caution">
    <text evidence="2">The sequence shown here is derived from an EMBL/GenBank/DDBJ whole genome shotgun (WGS) entry which is preliminary data.</text>
</comment>
<proteinExistence type="predicted"/>
<organism evidence="2 3">
    <name type="scientific">Streptomonospora mangrovi</name>
    <dbReference type="NCBI Taxonomy" id="2883123"/>
    <lineage>
        <taxon>Bacteria</taxon>
        <taxon>Bacillati</taxon>
        <taxon>Actinomycetota</taxon>
        <taxon>Actinomycetes</taxon>
        <taxon>Streptosporangiales</taxon>
        <taxon>Nocardiopsidaceae</taxon>
        <taxon>Streptomonospora</taxon>
    </lineage>
</organism>
<feature type="compositionally biased region" description="Basic and acidic residues" evidence="1">
    <location>
        <begin position="46"/>
        <end position="64"/>
    </location>
</feature>
<reference evidence="2" key="1">
    <citation type="submission" date="2021-10" db="EMBL/GenBank/DDBJ databases">
        <title>Streptomonospora sp. nov., isolated from mangrove soil.</title>
        <authorList>
            <person name="Chen X."/>
            <person name="Ge X."/>
            <person name="Liu W."/>
        </authorList>
    </citation>
    <scope>NUCLEOTIDE SEQUENCE</scope>
    <source>
        <strain evidence="2">S1-112</strain>
    </source>
</reference>
<protein>
    <submittedName>
        <fullName evidence="2">Uncharacterized protein</fullName>
    </submittedName>
</protein>
<evidence type="ECO:0000256" key="1">
    <source>
        <dbReference type="SAM" id="MobiDB-lite"/>
    </source>
</evidence>
<feature type="compositionally biased region" description="Basic and acidic residues" evidence="1">
    <location>
        <begin position="15"/>
        <end position="33"/>
    </location>
</feature>
<keyword evidence="3" id="KW-1185">Reference proteome</keyword>
<feature type="region of interest" description="Disordered" evidence="1">
    <location>
        <begin position="1"/>
        <end position="75"/>
    </location>
</feature>
<gene>
    <name evidence="2" type="ORF">LG943_21820</name>
</gene>
<accession>A0A9X3NYU2</accession>
<name>A0A9X3NYU2_9ACTN</name>